<evidence type="ECO:0000256" key="1">
    <source>
        <dbReference type="SAM" id="MobiDB-lite"/>
    </source>
</evidence>
<feature type="region of interest" description="Disordered" evidence="1">
    <location>
        <begin position="148"/>
        <end position="194"/>
    </location>
</feature>
<sequence>MAKESRDSLDSRRIGRAPESCSAATYLPDPSQNRRLDRTGRSEQCGPARRGARLASWVGHAEAGPDRGGLGRARGNWAVGEETRPRGALARGGLWASDELGRTGWTRAFRAEFQGRQNGLSRLGRIASTGLGWADSTGLDLHKPKRWAEPVRGRTPEKTKKGGERGFRRPRTAVPASGRLSDDASGRGRRRRAPLRLHRARDECHKDRAEEEMEGFCMGKCRGSIGEKTESEKVRLGFDFARDLPHSRAGAAGFLCENRAGERGKAARERAGEASGGVSGERVNGGRRLRWVGNRGMSEMA</sequence>
<dbReference type="AlphaFoldDB" id="A0A2I0J6P6"/>
<dbReference type="EMBL" id="PGOL01001987">
    <property type="protein sequence ID" value="PKI51904.1"/>
    <property type="molecule type" value="Genomic_DNA"/>
</dbReference>
<proteinExistence type="predicted"/>
<feature type="compositionally biased region" description="Basic and acidic residues" evidence="1">
    <location>
        <begin position="148"/>
        <end position="167"/>
    </location>
</feature>
<accession>A0A2I0J6P6</accession>
<reference evidence="2 3" key="1">
    <citation type="submission" date="2017-11" db="EMBL/GenBank/DDBJ databases">
        <title>De-novo sequencing of pomegranate (Punica granatum L.) genome.</title>
        <authorList>
            <person name="Akparov Z."/>
            <person name="Amiraslanov A."/>
            <person name="Hajiyeva S."/>
            <person name="Abbasov M."/>
            <person name="Kaur K."/>
            <person name="Hamwieh A."/>
            <person name="Solovyev V."/>
            <person name="Salamov A."/>
            <person name="Braich B."/>
            <person name="Kosarev P."/>
            <person name="Mahmoud A."/>
            <person name="Hajiyev E."/>
            <person name="Babayeva S."/>
            <person name="Izzatullayeva V."/>
            <person name="Mammadov A."/>
            <person name="Mammadov A."/>
            <person name="Sharifova S."/>
            <person name="Ojaghi J."/>
            <person name="Eynullazada K."/>
            <person name="Bayramov B."/>
            <person name="Abdulazimova A."/>
            <person name="Shahmuradov I."/>
        </authorList>
    </citation>
    <scope>NUCLEOTIDE SEQUENCE [LARGE SCALE GENOMIC DNA]</scope>
    <source>
        <strain evidence="3">cv. AG2017</strain>
        <tissue evidence="2">Leaf</tissue>
    </source>
</reference>
<name>A0A2I0J6P6_PUNGR</name>
<gene>
    <name evidence="2" type="ORF">CRG98_027737</name>
</gene>
<comment type="caution">
    <text evidence="2">The sequence shown here is derived from an EMBL/GenBank/DDBJ whole genome shotgun (WGS) entry which is preliminary data.</text>
</comment>
<feature type="compositionally biased region" description="Basic and acidic residues" evidence="1">
    <location>
        <begin position="32"/>
        <end position="41"/>
    </location>
</feature>
<evidence type="ECO:0000313" key="3">
    <source>
        <dbReference type="Proteomes" id="UP000233551"/>
    </source>
</evidence>
<protein>
    <submittedName>
        <fullName evidence="2">Uncharacterized protein</fullName>
    </submittedName>
</protein>
<keyword evidence="3" id="KW-1185">Reference proteome</keyword>
<feature type="region of interest" description="Disordered" evidence="1">
    <location>
        <begin position="1"/>
        <end position="79"/>
    </location>
</feature>
<evidence type="ECO:0000313" key="2">
    <source>
        <dbReference type="EMBL" id="PKI51904.1"/>
    </source>
</evidence>
<feature type="compositionally biased region" description="Basic and acidic residues" evidence="1">
    <location>
        <begin position="1"/>
        <end position="13"/>
    </location>
</feature>
<organism evidence="2 3">
    <name type="scientific">Punica granatum</name>
    <name type="common">Pomegranate</name>
    <dbReference type="NCBI Taxonomy" id="22663"/>
    <lineage>
        <taxon>Eukaryota</taxon>
        <taxon>Viridiplantae</taxon>
        <taxon>Streptophyta</taxon>
        <taxon>Embryophyta</taxon>
        <taxon>Tracheophyta</taxon>
        <taxon>Spermatophyta</taxon>
        <taxon>Magnoliopsida</taxon>
        <taxon>eudicotyledons</taxon>
        <taxon>Gunneridae</taxon>
        <taxon>Pentapetalae</taxon>
        <taxon>rosids</taxon>
        <taxon>malvids</taxon>
        <taxon>Myrtales</taxon>
        <taxon>Lythraceae</taxon>
        <taxon>Punica</taxon>
    </lineage>
</organism>
<dbReference type="Proteomes" id="UP000233551">
    <property type="component" value="Unassembled WGS sequence"/>
</dbReference>